<evidence type="ECO:0000313" key="6">
    <source>
        <dbReference type="EMBL" id="KAK9940743.1"/>
    </source>
</evidence>
<keyword evidence="1" id="KW-0560">Oxidoreductase</keyword>
<keyword evidence="7" id="KW-1185">Reference proteome</keyword>
<keyword evidence="4" id="KW-1133">Transmembrane helix</keyword>
<feature type="transmembrane region" description="Helical" evidence="4">
    <location>
        <begin position="99"/>
        <end position="123"/>
    </location>
</feature>
<dbReference type="InterPro" id="IPR036188">
    <property type="entry name" value="FAD/NAD-bd_sf"/>
</dbReference>
<evidence type="ECO:0000313" key="7">
    <source>
        <dbReference type="Proteomes" id="UP001457282"/>
    </source>
</evidence>
<evidence type="ECO:0000256" key="4">
    <source>
        <dbReference type="SAM" id="Phobius"/>
    </source>
</evidence>
<dbReference type="SUPFAM" id="SSF51905">
    <property type="entry name" value="FAD/NAD(P)-binding domain"/>
    <property type="match status" value="1"/>
</dbReference>
<sequence length="137" mass="15331">MNSELSSLTLTGTKYRPPWDLLFQGFRKGTVTVAGDTMHVMGPFLGQGGSAALEDAVVLARCLGRQYCLEMKREWMETALDQYVKERSLRLLHLSTKTFTIGSLMESSVLVKILCVVVLIIFFGDRLGYTRYDCGPL</sequence>
<accession>A0AAW1XW17</accession>
<name>A0AAW1XW17_RUBAR</name>
<dbReference type="Pfam" id="PF01494">
    <property type="entry name" value="FAD_binding_3"/>
    <property type="match status" value="1"/>
</dbReference>
<dbReference type="GO" id="GO:0004497">
    <property type="term" value="F:monooxygenase activity"/>
    <property type="evidence" value="ECO:0007669"/>
    <property type="project" value="UniProtKB-KW"/>
</dbReference>
<organism evidence="6 7">
    <name type="scientific">Rubus argutus</name>
    <name type="common">Southern blackberry</name>
    <dbReference type="NCBI Taxonomy" id="59490"/>
    <lineage>
        <taxon>Eukaryota</taxon>
        <taxon>Viridiplantae</taxon>
        <taxon>Streptophyta</taxon>
        <taxon>Embryophyta</taxon>
        <taxon>Tracheophyta</taxon>
        <taxon>Spermatophyta</taxon>
        <taxon>Magnoliopsida</taxon>
        <taxon>eudicotyledons</taxon>
        <taxon>Gunneridae</taxon>
        <taxon>Pentapetalae</taxon>
        <taxon>rosids</taxon>
        <taxon>fabids</taxon>
        <taxon>Rosales</taxon>
        <taxon>Rosaceae</taxon>
        <taxon>Rosoideae</taxon>
        <taxon>Rosoideae incertae sedis</taxon>
        <taxon>Rubus</taxon>
    </lineage>
</organism>
<dbReference type="InterPro" id="IPR044560">
    <property type="entry name" value="MOase"/>
</dbReference>
<reference evidence="6 7" key="1">
    <citation type="journal article" date="2023" name="G3 (Bethesda)">
        <title>A chromosome-length genome assembly and annotation of blackberry (Rubus argutus, cv. 'Hillquist').</title>
        <authorList>
            <person name="Bruna T."/>
            <person name="Aryal R."/>
            <person name="Dudchenko O."/>
            <person name="Sargent D.J."/>
            <person name="Mead D."/>
            <person name="Buti M."/>
            <person name="Cavallini A."/>
            <person name="Hytonen T."/>
            <person name="Andres J."/>
            <person name="Pham M."/>
            <person name="Weisz D."/>
            <person name="Mascagni F."/>
            <person name="Usai G."/>
            <person name="Natali L."/>
            <person name="Bassil N."/>
            <person name="Fernandez G.E."/>
            <person name="Lomsadze A."/>
            <person name="Armour M."/>
            <person name="Olukolu B."/>
            <person name="Poorten T."/>
            <person name="Britton C."/>
            <person name="Davik J."/>
            <person name="Ashrafi H."/>
            <person name="Aiden E.L."/>
            <person name="Borodovsky M."/>
            <person name="Worthington M."/>
        </authorList>
    </citation>
    <scope>NUCLEOTIDE SEQUENCE [LARGE SCALE GENOMIC DNA]</scope>
    <source>
        <strain evidence="6">PI 553951</strain>
    </source>
</reference>
<comment type="caution">
    <text evidence="6">The sequence shown here is derived from an EMBL/GenBank/DDBJ whole genome shotgun (WGS) entry which is preliminary data.</text>
</comment>
<keyword evidence="4" id="KW-0472">Membrane</keyword>
<dbReference type="PANTHER" id="PTHR45934:SF2">
    <property type="entry name" value="MONOOXYGENASE 1"/>
    <property type="match status" value="1"/>
</dbReference>
<dbReference type="Gene3D" id="3.50.50.60">
    <property type="entry name" value="FAD/NAD(P)-binding domain"/>
    <property type="match status" value="1"/>
</dbReference>
<evidence type="ECO:0000256" key="1">
    <source>
        <dbReference type="ARBA" id="ARBA00023002"/>
    </source>
</evidence>
<feature type="domain" description="FAD-binding" evidence="5">
    <location>
        <begin position="22"/>
        <end position="90"/>
    </location>
</feature>
<evidence type="ECO:0000256" key="2">
    <source>
        <dbReference type="ARBA" id="ARBA00023033"/>
    </source>
</evidence>
<dbReference type="EMBL" id="JBEDUW010000003">
    <property type="protein sequence ID" value="KAK9940743.1"/>
    <property type="molecule type" value="Genomic_DNA"/>
</dbReference>
<dbReference type="GO" id="GO:0071949">
    <property type="term" value="F:FAD binding"/>
    <property type="evidence" value="ECO:0007669"/>
    <property type="project" value="InterPro"/>
</dbReference>
<dbReference type="AlphaFoldDB" id="A0AAW1XW17"/>
<dbReference type="Proteomes" id="UP001457282">
    <property type="component" value="Unassembled WGS sequence"/>
</dbReference>
<protein>
    <recommendedName>
        <fullName evidence="5">FAD-binding domain-containing protein</fullName>
    </recommendedName>
</protein>
<evidence type="ECO:0000259" key="5">
    <source>
        <dbReference type="Pfam" id="PF01494"/>
    </source>
</evidence>
<keyword evidence="4" id="KW-0812">Transmembrane</keyword>
<proteinExistence type="inferred from homology"/>
<gene>
    <name evidence="6" type="ORF">M0R45_017386</name>
</gene>
<dbReference type="InterPro" id="IPR002938">
    <property type="entry name" value="FAD-bd"/>
</dbReference>
<evidence type="ECO:0000256" key="3">
    <source>
        <dbReference type="ARBA" id="ARBA00024018"/>
    </source>
</evidence>
<dbReference type="PANTHER" id="PTHR45934">
    <property type="entry name" value="FAD/NAD(P)-BINDING OXIDOREDUCTASE FAMILY PROTEIN"/>
    <property type="match status" value="1"/>
</dbReference>
<comment type="similarity">
    <text evidence="3">Belongs to the 3-hydroxybenzoate 6-hydroxylase family.</text>
</comment>
<keyword evidence="2" id="KW-0503">Monooxygenase</keyword>